<comment type="caution">
    <text evidence="2">The sequence shown here is derived from an EMBL/GenBank/DDBJ whole genome shotgun (WGS) entry which is preliminary data.</text>
</comment>
<dbReference type="Pfam" id="PF13307">
    <property type="entry name" value="Helicase_C_2"/>
    <property type="match status" value="1"/>
</dbReference>
<dbReference type="GO" id="GO:0005524">
    <property type="term" value="F:ATP binding"/>
    <property type="evidence" value="ECO:0007669"/>
    <property type="project" value="InterPro"/>
</dbReference>
<dbReference type="GO" id="GO:0016818">
    <property type="term" value="F:hydrolase activity, acting on acid anhydrides, in phosphorus-containing anhydrides"/>
    <property type="evidence" value="ECO:0007669"/>
    <property type="project" value="InterPro"/>
</dbReference>
<dbReference type="InterPro" id="IPR006555">
    <property type="entry name" value="ATP-dep_Helicase_C"/>
</dbReference>
<keyword evidence="2" id="KW-0378">Hydrolase</keyword>
<dbReference type="Proteomes" id="UP000767446">
    <property type="component" value="Unassembled WGS sequence"/>
</dbReference>
<organism evidence="2 3">
    <name type="scientific">Gomphosphaeria aponina SAG 52.96 = DSM 107014</name>
    <dbReference type="NCBI Taxonomy" id="1521640"/>
    <lineage>
        <taxon>Bacteria</taxon>
        <taxon>Bacillati</taxon>
        <taxon>Cyanobacteriota</taxon>
        <taxon>Cyanophyceae</taxon>
        <taxon>Oscillatoriophycideae</taxon>
        <taxon>Chroococcales</taxon>
        <taxon>Gomphosphaeriaceae</taxon>
        <taxon>Gomphosphaeria</taxon>
    </lineage>
</organism>
<evidence type="ECO:0000313" key="3">
    <source>
        <dbReference type="Proteomes" id="UP000767446"/>
    </source>
</evidence>
<accession>A0A941GWX7</accession>
<name>A0A941GWX7_9CHRO</name>
<sequence>MLEAKVHSYLRGFLREQDNFTWPHHLTMARLVARALRLGRSALIQTGTRGLRYPLSYLTPALLEPKSVVLVVPPLIQEQLLAAEIPQLQQWLNTNKEIITNLPHAHNFSGLILTSPETWLNNHLAGLGHFAGIPTIIDSADFLEEVAAQQLTEKMGQQDWDKLMAKCPKLRELIRNVRIKLTKTLFAHPPNPYQCYTLDPEERKLLQDLLQTLAAEAYLTPNLIKFWQYLKREHQILWAEIVRDTGQFTLYLTPLEVATTLRKIWQQQPTVLIGAFLDWEKNAPTYGQQLGISDVTCLKFAPNPHNEQIQLYLPERLPMPNTPQFQGAIMEQLELLVGLSSNVNKLVVLIVGDVPLKAQVGAKMAAEFGSRVQVEKTNLTANSILVSGWEFWEQNQHQFPIPQLLVITTLPLPSLENPLVAAKVAYYKSQRLDWFRLYLLPTALREIQRAVVCLRASQGVVALLDSRVNHRSYGTTILTALEPYIRYNYLDPSWFGLDWR</sequence>
<dbReference type="GO" id="GO:0004386">
    <property type="term" value="F:helicase activity"/>
    <property type="evidence" value="ECO:0007669"/>
    <property type="project" value="UniProtKB-KW"/>
</dbReference>
<keyword evidence="2" id="KW-0547">Nucleotide-binding</keyword>
<evidence type="ECO:0000313" key="2">
    <source>
        <dbReference type="EMBL" id="MBR8828366.1"/>
    </source>
</evidence>
<evidence type="ECO:0000259" key="1">
    <source>
        <dbReference type="Pfam" id="PF13307"/>
    </source>
</evidence>
<dbReference type="AlphaFoldDB" id="A0A941GWX7"/>
<reference evidence="2" key="1">
    <citation type="submission" date="2021-02" db="EMBL/GenBank/DDBJ databases">
        <title>Metagenome analyses of Stigonema ocellatum DSM 106950, Chlorogloea purpurea SAG 13.99 and Gomphosphaeria aponina DSM 107014.</title>
        <authorList>
            <person name="Marter P."/>
            <person name="Huang S."/>
        </authorList>
    </citation>
    <scope>NUCLEOTIDE SEQUENCE</scope>
    <source>
        <strain evidence="2">JP213</strain>
    </source>
</reference>
<dbReference type="GO" id="GO:0003676">
    <property type="term" value="F:nucleic acid binding"/>
    <property type="evidence" value="ECO:0007669"/>
    <property type="project" value="InterPro"/>
</dbReference>
<keyword evidence="2" id="KW-0067">ATP-binding</keyword>
<protein>
    <submittedName>
        <fullName evidence="2">ATP-dependent DNA helicase</fullName>
    </submittedName>
</protein>
<feature type="domain" description="ATP-dependent helicase C-terminal" evidence="1">
    <location>
        <begin position="402"/>
        <end position="483"/>
    </location>
</feature>
<gene>
    <name evidence="2" type="ORF">DSM107014_10795</name>
</gene>
<proteinExistence type="predicted"/>
<dbReference type="GO" id="GO:0006139">
    <property type="term" value="P:nucleobase-containing compound metabolic process"/>
    <property type="evidence" value="ECO:0007669"/>
    <property type="project" value="InterPro"/>
</dbReference>
<keyword evidence="2" id="KW-0347">Helicase</keyword>
<dbReference type="EMBL" id="JADQBC010000067">
    <property type="protein sequence ID" value="MBR8828366.1"/>
    <property type="molecule type" value="Genomic_DNA"/>
</dbReference>